<sequence>MAAKHILQLSTCLVQAYHNRNTESLAKAANNPRIARWMQNTFPQPYTVKDAENWISIANTRSPLLDFAICQPDGITVIGGVGLKAQEDVHHRTMEIGYWIAEDYWHQGIATEVIAKFSSWAFDNFANLVRLEAEVFEGNTASCRVLEKCGFEFEGRQKAAVEKLGVIMDAYTYVKLRVEE</sequence>
<dbReference type="InterPro" id="IPR016181">
    <property type="entry name" value="Acyl_CoA_acyltransferase"/>
</dbReference>
<keyword evidence="3" id="KW-1185">Reference proteome</keyword>
<dbReference type="PANTHER" id="PTHR43328:SF1">
    <property type="entry name" value="N-ACETYLTRANSFERASE DOMAIN-CONTAINING PROTEIN"/>
    <property type="match status" value="1"/>
</dbReference>
<dbReference type="PROSITE" id="PS51186">
    <property type="entry name" value="GNAT"/>
    <property type="match status" value="1"/>
</dbReference>
<protein>
    <submittedName>
        <fullName evidence="2">Acyl-CoA N-acyltransferase</fullName>
    </submittedName>
</protein>
<gene>
    <name evidence="2" type="ORF">QYS62_010573</name>
</gene>
<proteinExistence type="predicted"/>
<dbReference type="Proteomes" id="UP001489902">
    <property type="component" value="Chromosome 6"/>
</dbReference>
<organism evidence="2 3">
    <name type="scientific">Fusarium acuminatum</name>
    <dbReference type="NCBI Taxonomy" id="5515"/>
    <lineage>
        <taxon>Eukaryota</taxon>
        <taxon>Fungi</taxon>
        <taxon>Dikarya</taxon>
        <taxon>Ascomycota</taxon>
        <taxon>Pezizomycotina</taxon>
        <taxon>Sordariomycetes</taxon>
        <taxon>Hypocreomycetidae</taxon>
        <taxon>Hypocreales</taxon>
        <taxon>Nectriaceae</taxon>
        <taxon>Fusarium</taxon>
        <taxon>Fusarium tricinctum species complex</taxon>
    </lineage>
</organism>
<evidence type="ECO:0000259" key="1">
    <source>
        <dbReference type="PROSITE" id="PS51186"/>
    </source>
</evidence>
<evidence type="ECO:0000313" key="2">
    <source>
        <dbReference type="EMBL" id="WZH49374.1"/>
    </source>
</evidence>
<dbReference type="SUPFAM" id="SSF55729">
    <property type="entry name" value="Acyl-CoA N-acyltransferases (Nat)"/>
    <property type="match status" value="1"/>
</dbReference>
<dbReference type="Gene3D" id="3.40.630.30">
    <property type="match status" value="1"/>
</dbReference>
<dbReference type="Pfam" id="PF13302">
    <property type="entry name" value="Acetyltransf_3"/>
    <property type="match status" value="1"/>
</dbReference>
<evidence type="ECO:0000313" key="3">
    <source>
        <dbReference type="Proteomes" id="UP001489902"/>
    </source>
</evidence>
<feature type="domain" description="N-acetyltransferase" evidence="1">
    <location>
        <begin position="21"/>
        <end position="173"/>
    </location>
</feature>
<dbReference type="InterPro" id="IPR000182">
    <property type="entry name" value="GNAT_dom"/>
</dbReference>
<dbReference type="PANTHER" id="PTHR43328">
    <property type="entry name" value="ACETYLTRANSFERASE-RELATED"/>
    <property type="match status" value="1"/>
</dbReference>
<name>A0ABZ2X8N3_9HYPO</name>
<dbReference type="CDD" id="cd04301">
    <property type="entry name" value="NAT_SF"/>
    <property type="match status" value="1"/>
</dbReference>
<reference evidence="2 3" key="1">
    <citation type="submission" date="2024-04" db="EMBL/GenBank/DDBJ databases">
        <title>Complete genome sequence of Fusarium acuminatum.</title>
        <authorList>
            <person name="Lan B."/>
        </authorList>
    </citation>
    <scope>NUCLEOTIDE SEQUENCE [LARGE SCALE GENOMIC DNA]</scope>
    <source>
        <strain evidence="2">1A</strain>
    </source>
</reference>
<dbReference type="EMBL" id="CP151265">
    <property type="protein sequence ID" value="WZH49374.1"/>
    <property type="molecule type" value="Genomic_DNA"/>
</dbReference>
<accession>A0ABZ2X8N3</accession>